<accession>A0A438F4F0</accession>
<dbReference type="InterPro" id="IPR036249">
    <property type="entry name" value="Thioredoxin-like_sf"/>
</dbReference>
<dbReference type="PANTHER" id="PTHR11592">
    <property type="entry name" value="GLUTATHIONE PEROXIDASE"/>
    <property type="match status" value="1"/>
</dbReference>
<dbReference type="SUPFAM" id="SSF52833">
    <property type="entry name" value="Thioredoxin-like"/>
    <property type="match status" value="1"/>
</dbReference>
<dbReference type="EMBL" id="QGNW01001124">
    <property type="protein sequence ID" value="RVW54851.1"/>
    <property type="molecule type" value="Genomic_DNA"/>
</dbReference>
<evidence type="ECO:0000313" key="4">
    <source>
        <dbReference type="EMBL" id="RVW54851.1"/>
    </source>
</evidence>
<dbReference type="GO" id="GO:0006979">
    <property type="term" value="P:response to oxidative stress"/>
    <property type="evidence" value="ECO:0007669"/>
    <property type="project" value="InterPro"/>
</dbReference>
<comment type="similarity">
    <text evidence="1">Belongs to the glutathione peroxidase family.</text>
</comment>
<sequence length="95" mass="10397">MGVVKRGVPAVQQQPYYSGVDSMLESRQGVRVNGPDAAPVYKFLKAHKSGFLGSRIKWNFTKFLVDKEGTVLARYGPTTAPLTIEADIQKALGDK</sequence>
<dbReference type="PANTHER" id="PTHR11592:SF17">
    <property type="entry name" value="GLUTATHIONE PEROXIDASE 5-RELATED"/>
    <property type="match status" value="1"/>
</dbReference>
<keyword evidence="3" id="KW-0560">Oxidoreductase</keyword>
<evidence type="ECO:0000313" key="5">
    <source>
        <dbReference type="Proteomes" id="UP000288805"/>
    </source>
</evidence>
<gene>
    <name evidence="4" type="primary">GPX5_0</name>
    <name evidence="4" type="ORF">CK203_071586</name>
</gene>
<reference evidence="4 5" key="1">
    <citation type="journal article" date="2018" name="PLoS Genet.">
        <title>Population sequencing reveals clonal diversity and ancestral inbreeding in the grapevine cultivar Chardonnay.</title>
        <authorList>
            <person name="Roach M.J."/>
            <person name="Johnson D.L."/>
            <person name="Bohlmann J."/>
            <person name="van Vuuren H.J."/>
            <person name="Jones S.J."/>
            <person name="Pretorius I.S."/>
            <person name="Schmidt S.A."/>
            <person name="Borneman A.R."/>
        </authorList>
    </citation>
    <scope>NUCLEOTIDE SEQUENCE [LARGE SCALE GENOMIC DNA]</scope>
    <source>
        <strain evidence="5">cv. Chardonnay</strain>
        <tissue evidence="4">Leaf</tissue>
    </source>
</reference>
<dbReference type="Proteomes" id="UP000288805">
    <property type="component" value="Unassembled WGS sequence"/>
</dbReference>
<evidence type="ECO:0000256" key="1">
    <source>
        <dbReference type="ARBA" id="ARBA00006926"/>
    </source>
</evidence>
<proteinExistence type="inferred from homology"/>
<dbReference type="Gene3D" id="3.40.30.10">
    <property type="entry name" value="Glutaredoxin"/>
    <property type="match status" value="1"/>
</dbReference>
<comment type="caution">
    <text evidence="4">The sequence shown here is derived from an EMBL/GenBank/DDBJ whole genome shotgun (WGS) entry which is preliminary data.</text>
</comment>
<keyword evidence="2 4" id="KW-0575">Peroxidase</keyword>
<dbReference type="GO" id="GO:0004601">
    <property type="term" value="F:peroxidase activity"/>
    <property type="evidence" value="ECO:0007669"/>
    <property type="project" value="UniProtKB-KW"/>
</dbReference>
<name>A0A438F4F0_VITVI</name>
<dbReference type="OrthoDB" id="446890at2759"/>
<organism evidence="4 5">
    <name type="scientific">Vitis vinifera</name>
    <name type="common">Grape</name>
    <dbReference type="NCBI Taxonomy" id="29760"/>
    <lineage>
        <taxon>Eukaryota</taxon>
        <taxon>Viridiplantae</taxon>
        <taxon>Streptophyta</taxon>
        <taxon>Embryophyta</taxon>
        <taxon>Tracheophyta</taxon>
        <taxon>Spermatophyta</taxon>
        <taxon>Magnoliopsida</taxon>
        <taxon>eudicotyledons</taxon>
        <taxon>Gunneridae</taxon>
        <taxon>Pentapetalae</taxon>
        <taxon>rosids</taxon>
        <taxon>Vitales</taxon>
        <taxon>Vitaceae</taxon>
        <taxon>Viteae</taxon>
        <taxon>Vitis</taxon>
    </lineage>
</organism>
<dbReference type="InterPro" id="IPR000889">
    <property type="entry name" value="Glutathione_peroxidase"/>
</dbReference>
<protein>
    <submittedName>
        <fullName evidence="4">Putative glutathione peroxidase 5</fullName>
    </submittedName>
</protein>
<evidence type="ECO:0000256" key="2">
    <source>
        <dbReference type="ARBA" id="ARBA00022559"/>
    </source>
</evidence>
<dbReference type="AlphaFoldDB" id="A0A438F4F0"/>
<evidence type="ECO:0000256" key="3">
    <source>
        <dbReference type="ARBA" id="ARBA00023002"/>
    </source>
</evidence>
<dbReference type="PROSITE" id="PS51355">
    <property type="entry name" value="GLUTATHIONE_PEROXID_3"/>
    <property type="match status" value="1"/>
</dbReference>